<keyword evidence="2" id="KW-1185">Reference proteome</keyword>
<dbReference type="EMBL" id="CP152276">
    <property type="protein sequence ID" value="XAE41669.1"/>
    <property type="molecule type" value="Genomic_DNA"/>
</dbReference>
<proteinExistence type="predicted"/>
<reference evidence="1 2" key="1">
    <citation type="submission" date="2024-04" db="EMBL/GenBank/DDBJ databases">
        <title>Complete genome sequence of Nguyenibacter vanlangesis HBCM-1154, a strain capable of nitrogen fixation, IAA production, and phosphorus solubilization isolated from sugarcane soil.</title>
        <authorList>
            <person name="MY HANH P."/>
        </authorList>
    </citation>
    <scope>NUCLEOTIDE SEQUENCE [LARGE SCALE GENOMIC DNA]</scope>
    <source>
        <strain evidence="1 2">HBCM 1154</strain>
    </source>
</reference>
<evidence type="ECO:0000313" key="1">
    <source>
        <dbReference type="EMBL" id="XAE41669.1"/>
    </source>
</evidence>
<organism evidence="1 2">
    <name type="scientific">Nguyenibacter vanlangensis</name>
    <dbReference type="NCBI Taxonomy" id="1216886"/>
    <lineage>
        <taxon>Bacteria</taxon>
        <taxon>Pseudomonadati</taxon>
        <taxon>Pseudomonadota</taxon>
        <taxon>Alphaproteobacteria</taxon>
        <taxon>Acetobacterales</taxon>
        <taxon>Acetobacteraceae</taxon>
        <taxon>Nguyenibacter</taxon>
    </lineage>
</organism>
<name>A0ABZ3D1N5_9PROT</name>
<dbReference type="RefSeq" id="WP_342627546.1">
    <property type="nucleotide sequence ID" value="NZ_CP152276.1"/>
</dbReference>
<dbReference type="Proteomes" id="UP001449795">
    <property type="component" value="Chromosome"/>
</dbReference>
<gene>
    <name evidence="1" type="ORF">AAC691_15440</name>
</gene>
<protein>
    <submittedName>
        <fullName evidence="1">Uncharacterized protein</fullName>
    </submittedName>
</protein>
<accession>A0ABZ3D1N5</accession>
<evidence type="ECO:0000313" key="2">
    <source>
        <dbReference type="Proteomes" id="UP001449795"/>
    </source>
</evidence>
<sequence>MTETVFNVGSTGKTRGGYDYVVTAIDPTLPANMQMTAKITSLNITLYYYVSGQMNFNLPDAYDLMAPVS</sequence>